<name>A0A397SXD4_9GLOM</name>
<accession>A0A397SXD4</accession>
<evidence type="ECO:0000313" key="3">
    <source>
        <dbReference type="Proteomes" id="UP000265703"/>
    </source>
</evidence>
<evidence type="ECO:0000256" key="1">
    <source>
        <dbReference type="SAM" id="Phobius"/>
    </source>
</evidence>
<protein>
    <submittedName>
        <fullName evidence="2">Uncharacterized protein</fullName>
    </submittedName>
</protein>
<keyword evidence="1" id="KW-1133">Transmembrane helix</keyword>
<organism evidence="2 3">
    <name type="scientific">Glomus cerebriforme</name>
    <dbReference type="NCBI Taxonomy" id="658196"/>
    <lineage>
        <taxon>Eukaryota</taxon>
        <taxon>Fungi</taxon>
        <taxon>Fungi incertae sedis</taxon>
        <taxon>Mucoromycota</taxon>
        <taxon>Glomeromycotina</taxon>
        <taxon>Glomeromycetes</taxon>
        <taxon>Glomerales</taxon>
        <taxon>Glomeraceae</taxon>
        <taxon>Glomus</taxon>
    </lineage>
</organism>
<sequence length="55" mass="6773">MLLFFQFPFVLIQSLTCQLLFLFFISLYFKFHQVHKYSSLYIKTNNMNFISCFFI</sequence>
<evidence type="ECO:0000313" key="2">
    <source>
        <dbReference type="EMBL" id="RIA88467.1"/>
    </source>
</evidence>
<dbReference type="EMBL" id="QKYT01000262">
    <property type="protein sequence ID" value="RIA88467.1"/>
    <property type="molecule type" value="Genomic_DNA"/>
</dbReference>
<keyword evidence="1" id="KW-0812">Transmembrane</keyword>
<dbReference type="Proteomes" id="UP000265703">
    <property type="component" value="Unassembled WGS sequence"/>
</dbReference>
<feature type="transmembrane region" description="Helical" evidence="1">
    <location>
        <begin position="6"/>
        <end position="29"/>
    </location>
</feature>
<comment type="caution">
    <text evidence="2">The sequence shown here is derived from an EMBL/GenBank/DDBJ whole genome shotgun (WGS) entry which is preliminary data.</text>
</comment>
<keyword evidence="1" id="KW-0472">Membrane</keyword>
<gene>
    <name evidence="2" type="ORF">C1645_774860</name>
</gene>
<reference evidence="2 3" key="1">
    <citation type="submission" date="2018-06" db="EMBL/GenBank/DDBJ databases">
        <title>Comparative genomics reveals the genomic features of Rhizophagus irregularis, R. cerebriforme, R. diaphanum and Gigaspora rosea, and their symbiotic lifestyle signature.</title>
        <authorList>
            <person name="Morin E."/>
            <person name="San Clemente H."/>
            <person name="Chen E.C.H."/>
            <person name="De La Providencia I."/>
            <person name="Hainaut M."/>
            <person name="Kuo A."/>
            <person name="Kohler A."/>
            <person name="Murat C."/>
            <person name="Tang N."/>
            <person name="Roy S."/>
            <person name="Loubradou J."/>
            <person name="Henrissat B."/>
            <person name="Grigoriev I.V."/>
            <person name="Corradi N."/>
            <person name="Roux C."/>
            <person name="Martin F.M."/>
        </authorList>
    </citation>
    <scope>NUCLEOTIDE SEQUENCE [LARGE SCALE GENOMIC DNA]</scope>
    <source>
        <strain evidence="2 3">DAOM 227022</strain>
    </source>
</reference>
<dbReference type="AlphaFoldDB" id="A0A397SXD4"/>
<proteinExistence type="predicted"/>
<keyword evidence="3" id="KW-1185">Reference proteome</keyword>